<name>A0A9Q0I2N5_9TELE</name>
<dbReference type="PROSITE" id="PS51419">
    <property type="entry name" value="RAB"/>
    <property type="match status" value="1"/>
</dbReference>
<feature type="region of interest" description="Disordered" evidence="2">
    <location>
        <begin position="342"/>
        <end position="402"/>
    </location>
</feature>
<dbReference type="PROSITE" id="PS51421">
    <property type="entry name" value="RAS"/>
    <property type="match status" value="1"/>
</dbReference>
<dbReference type="PANTHER" id="PTHR13088">
    <property type="entry name" value="FAS APOPTOTIC INHIBITORY MOLECULE FAIM"/>
    <property type="match status" value="1"/>
</dbReference>
<dbReference type="InterPro" id="IPR038513">
    <property type="entry name" value="FAIM1_dom_sf"/>
</dbReference>
<dbReference type="SUPFAM" id="SSF52540">
    <property type="entry name" value="P-loop containing nucleoside triphosphate hydrolases"/>
    <property type="match status" value="1"/>
</dbReference>
<dbReference type="Proteomes" id="UP001148018">
    <property type="component" value="Unassembled WGS sequence"/>
</dbReference>
<evidence type="ECO:0000256" key="1">
    <source>
        <dbReference type="ARBA" id="ARBA00022741"/>
    </source>
</evidence>
<keyword evidence="4" id="KW-1185">Reference proteome</keyword>
<dbReference type="InterPro" id="IPR010695">
    <property type="entry name" value="FAIM1"/>
</dbReference>
<gene>
    <name evidence="3" type="ORF">NHX12_015072</name>
</gene>
<dbReference type="GO" id="GO:0003924">
    <property type="term" value="F:GTPase activity"/>
    <property type="evidence" value="ECO:0007669"/>
    <property type="project" value="InterPro"/>
</dbReference>
<dbReference type="OrthoDB" id="6262731at2759"/>
<feature type="compositionally biased region" description="Polar residues" evidence="2">
    <location>
        <begin position="368"/>
        <end position="378"/>
    </location>
</feature>
<dbReference type="FunFam" id="2.40.128.180:FF:000001">
    <property type="entry name" value="Fas apoptotic inhibitory molecule 1"/>
    <property type="match status" value="1"/>
</dbReference>
<evidence type="ECO:0000256" key="2">
    <source>
        <dbReference type="SAM" id="MobiDB-lite"/>
    </source>
</evidence>
<dbReference type="Pfam" id="PF00071">
    <property type="entry name" value="Ras"/>
    <property type="match status" value="1"/>
</dbReference>
<dbReference type="PANTHER" id="PTHR13088:SF3">
    <property type="entry name" value="FAS APOPTOTIC INHIBITORY MOLECULE 1"/>
    <property type="match status" value="1"/>
</dbReference>
<dbReference type="GO" id="GO:0005525">
    <property type="term" value="F:GTP binding"/>
    <property type="evidence" value="ECO:0007669"/>
    <property type="project" value="InterPro"/>
</dbReference>
<dbReference type="AlphaFoldDB" id="A0A9Q0I2N5"/>
<evidence type="ECO:0000313" key="4">
    <source>
        <dbReference type="Proteomes" id="UP001148018"/>
    </source>
</evidence>
<dbReference type="GO" id="GO:1902042">
    <property type="term" value="P:negative regulation of extrinsic apoptotic signaling pathway via death domain receptors"/>
    <property type="evidence" value="ECO:0007669"/>
    <property type="project" value="TreeGrafter"/>
</dbReference>
<reference evidence="3" key="1">
    <citation type="submission" date="2022-07" db="EMBL/GenBank/DDBJ databases">
        <title>Chromosome-level genome of Muraenolepis orangiensis.</title>
        <authorList>
            <person name="Kim J."/>
        </authorList>
    </citation>
    <scope>NUCLEOTIDE SEQUENCE</scope>
    <source>
        <strain evidence="3">KU_S4_2022</strain>
        <tissue evidence="3">Muscle</tissue>
    </source>
</reference>
<proteinExistence type="predicted"/>
<sequence>MASGKNKNQSSLVLHKDYEPTKADSYRKKVVLDGEEVQIDILDTAGQEDYAAIRDNYFRSGEGFLLVFSITEQESFAATAELSGYTLISPGSGLERHAYVVGTWDVSLSDGVYRIEFAHGTTSGKRIICVNGQEVVRRDWMFKLVGREVFAVGGARTRAIVNIEAVGGFAYEYSLEIDGKSLERFIHDRAKVTTTWHLRVDGEDCRVVLEKDTMDVWWNGQKMDTVGEFVDEGTETRFSVGDHDCCIRARCSGGSQKGRVIVHYLVHLANSAAIRTEIQRFESVHPNIYSIYELLERVEEPLLQNQIREHVIAIEATAPSPRQHYNHHSNGTVTTATLQSPRQHYNHHSNGTITTETLQSPQHHHHSNTTITASTLQLPQHHHHGNTTITTATTPSPQQHYHHHSNMTITTHMKTSFPQAIRMPNTNNYSSPTTLPLPSFYSMFLS</sequence>
<accession>A0A9Q0I2N5</accession>
<dbReference type="PRINTS" id="PR00449">
    <property type="entry name" value="RASTRNSFRMNG"/>
</dbReference>
<dbReference type="InterPro" id="IPR027417">
    <property type="entry name" value="P-loop_NTPase"/>
</dbReference>
<dbReference type="SMART" id="SM00173">
    <property type="entry name" value="RAS"/>
    <property type="match status" value="1"/>
</dbReference>
<dbReference type="Gene3D" id="3.40.50.300">
    <property type="entry name" value="P-loop containing nucleotide triphosphate hydrolases"/>
    <property type="match status" value="1"/>
</dbReference>
<organism evidence="3 4">
    <name type="scientific">Muraenolepis orangiensis</name>
    <name type="common">Patagonian moray cod</name>
    <dbReference type="NCBI Taxonomy" id="630683"/>
    <lineage>
        <taxon>Eukaryota</taxon>
        <taxon>Metazoa</taxon>
        <taxon>Chordata</taxon>
        <taxon>Craniata</taxon>
        <taxon>Vertebrata</taxon>
        <taxon>Euteleostomi</taxon>
        <taxon>Actinopterygii</taxon>
        <taxon>Neopterygii</taxon>
        <taxon>Teleostei</taxon>
        <taxon>Neoteleostei</taxon>
        <taxon>Acanthomorphata</taxon>
        <taxon>Zeiogadaria</taxon>
        <taxon>Gadariae</taxon>
        <taxon>Gadiformes</taxon>
        <taxon>Muraenolepidoidei</taxon>
        <taxon>Muraenolepididae</taxon>
        <taxon>Muraenolepis</taxon>
    </lineage>
</organism>
<feature type="compositionally biased region" description="Polar residues" evidence="2">
    <location>
        <begin position="342"/>
        <end position="361"/>
    </location>
</feature>
<dbReference type="InterPro" id="IPR001806">
    <property type="entry name" value="Small_GTPase"/>
</dbReference>
<comment type="caution">
    <text evidence="3">The sequence shown here is derived from an EMBL/GenBank/DDBJ whole genome shotgun (WGS) entry which is preliminary data.</text>
</comment>
<dbReference type="Gene3D" id="2.40.128.180">
    <property type="match status" value="2"/>
</dbReference>
<protein>
    <submittedName>
        <fullName evidence="3">Uncharacterized protein</fullName>
    </submittedName>
</protein>
<dbReference type="Pfam" id="PF06905">
    <property type="entry name" value="FAIM1"/>
    <property type="match status" value="1"/>
</dbReference>
<evidence type="ECO:0000313" key="3">
    <source>
        <dbReference type="EMBL" id="KAJ3584577.1"/>
    </source>
</evidence>
<dbReference type="EMBL" id="JANIIK010000119">
    <property type="protein sequence ID" value="KAJ3584577.1"/>
    <property type="molecule type" value="Genomic_DNA"/>
</dbReference>
<keyword evidence="1" id="KW-0547">Nucleotide-binding</keyword>